<evidence type="ECO:0000256" key="2">
    <source>
        <dbReference type="ARBA" id="ARBA00023015"/>
    </source>
</evidence>
<dbReference type="InterPro" id="IPR036388">
    <property type="entry name" value="WH-like_DNA-bd_sf"/>
</dbReference>
<evidence type="ECO:0000256" key="3">
    <source>
        <dbReference type="ARBA" id="ARBA00023082"/>
    </source>
</evidence>
<evidence type="ECO:0000313" key="7">
    <source>
        <dbReference type="EMBL" id="RIE12195.1"/>
    </source>
</evidence>
<dbReference type="InterPro" id="IPR014284">
    <property type="entry name" value="RNA_pol_sigma-70_dom"/>
</dbReference>
<dbReference type="Proteomes" id="UP000266042">
    <property type="component" value="Unassembled WGS sequence"/>
</dbReference>
<dbReference type="GO" id="GO:0016987">
    <property type="term" value="F:sigma factor activity"/>
    <property type="evidence" value="ECO:0007669"/>
    <property type="project" value="UniProtKB-KW"/>
</dbReference>
<dbReference type="InterPro" id="IPR013324">
    <property type="entry name" value="RNA_pol_sigma_r3/r4-like"/>
</dbReference>
<gene>
    <name evidence="8" type="ORF">SMC2_06930</name>
    <name evidence="7" type="ORF">SMC3_07320</name>
</gene>
<keyword evidence="2" id="KW-0805">Transcription regulation</keyword>
<reference evidence="9 10" key="1">
    <citation type="submission" date="2018-09" db="EMBL/GenBank/DDBJ databases">
        <title>Discovery and Ecogenomic Context for Candidatus Cryosericales, a Global Caldiserica Order Active in Thawing Permafrost.</title>
        <authorList>
            <person name="Martinez M.A."/>
            <person name="Woodcroft B.J."/>
            <person name="Ignacio Espinoza J.C."/>
            <person name="Zayed A."/>
            <person name="Singleton C.M."/>
            <person name="Boyd J."/>
            <person name="Li Y.-F."/>
            <person name="Purvine S."/>
            <person name="Maughan H."/>
            <person name="Hodgkins S.B."/>
            <person name="Anderson D."/>
            <person name="Sederholm M."/>
            <person name="Temperton B."/>
            <person name="Saleska S.R."/>
            <person name="Tyson G.W."/>
            <person name="Rich V.I."/>
        </authorList>
    </citation>
    <scope>NUCLEOTIDE SEQUENCE [LARGE SCALE GENOMIC DNA]</scope>
    <source>
        <strain evidence="8 9">SMC2</strain>
        <strain evidence="7 10">SMC3</strain>
    </source>
</reference>
<keyword evidence="5" id="KW-0804">Transcription</keyword>
<dbReference type="Pfam" id="PF04542">
    <property type="entry name" value="Sigma70_r2"/>
    <property type="match status" value="1"/>
</dbReference>
<accession>A0A398DAS9</accession>
<dbReference type="GO" id="GO:0006352">
    <property type="term" value="P:DNA-templated transcription initiation"/>
    <property type="evidence" value="ECO:0007669"/>
    <property type="project" value="InterPro"/>
</dbReference>
<dbReference type="AlphaFoldDB" id="A0A398DAS9"/>
<dbReference type="PANTHER" id="PTHR43133:SF8">
    <property type="entry name" value="RNA POLYMERASE SIGMA FACTOR HI_1459-RELATED"/>
    <property type="match status" value="1"/>
</dbReference>
<dbReference type="GO" id="GO:0003677">
    <property type="term" value="F:DNA binding"/>
    <property type="evidence" value="ECO:0007669"/>
    <property type="project" value="UniProtKB-KW"/>
</dbReference>
<dbReference type="InterPro" id="IPR039425">
    <property type="entry name" value="RNA_pol_sigma-70-like"/>
</dbReference>
<evidence type="ECO:0000256" key="1">
    <source>
        <dbReference type="ARBA" id="ARBA00010641"/>
    </source>
</evidence>
<feature type="domain" description="RNA polymerase sigma-70 region 2" evidence="6">
    <location>
        <begin position="60"/>
        <end position="128"/>
    </location>
</feature>
<sequence>MLIAWPNSRCAVARFIAVLLCALPVHMLVVEVGVEPDLQEKSDQQLLILAREDSHAFAVLYGRHHHHIYSYALSILHDRDLAEEVAEETFARLTSRLGWLASTRRPLLPWLYCVARNCAMDELRRRRREGLLGITDIACSNPDDDTVKNIEAHAPEILNAISSLNPFECACVILRHVQRMATKDVARELGCRPRKVTAALNHAYGLLRRKLSDI</sequence>
<organism evidence="7 10">
    <name type="scientific">Candidatus Cryosericum hinesii</name>
    <dbReference type="NCBI Taxonomy" id="2290915"/>
    <lineage>
        <taxon>Bacteria</taxon>
        <taxon>Pseudomonadati</taxon>
        <taxon>Caldisericota/Cryosericota group</taxon>
        <taxon>Candidatus Cryosericota</taxon>
        <taxon>Candidatus Cryosericia</taxon>
        <taxon>Candidatus Cryosericales</taxon>
        <taxon>Candidatus Cryosericaceae</taxon>
        <taxon>Candidatus Cryosericum</taxon>
    </lineage>
</organism>
<comment type="similarity">
    <text evidence="1">Belongs to the sigma-70 factor family. ECF subfamily.</text>
</comment>
<keyword evidence="4" id="KW-0238">DNA-binding</keyword>
<dbReference type="SUPFAM" id="SSF88946">
    <property type="entry name" value="Sigma2 domain of RNA polymerase sigma factors"/>
    <property type="match status" value="1"/>
</dbReference>
<evidence type="ECO:0000313" key="9">
    <source>
        <dbReference type="Proteomes" id="UP000265724"/>
    </source>
</evidence>
<evidence type="ECO:0000313" key="10">
    <source>
        <dbReference type="Proteomes" id="UP000266042"/>
    </source>
</evidence>
<dbReference type="PANTHER" id="PTHR43133">
    <property type="entry name" value="RNA POLYMERASE ECF-TYPE SIGMA FACTO"/>
    <property type="match status" value="1"/>
</dbReference>
<comment type="caution">
    <text evidence="7">The sequence shown here is derived from an EMBL/GenBank/DDBJ whole genome shotgun (WGS) entry which is preliminary data.</text>
</comment>
<dbReference type="Proteomes" id="UP000265724">
    <property type="component" value="Unassembled WGS sequence"/>
</dbReference>
<dbReference type="InterPro" id="IPR007627">
    <property type="entry name" value="RNA_pol_sigma70_r2"/>
</dbReference>
<proteinExistence type="inferred from homology"/>
<name>A0A398DAS9_9BACT</name>
<evidence type="ECO:0000256" key="4">
    <source>
        <dbReference type="ARBA" id="ARBA00023125"/>
    </source>
</evidence>
<dbReference type="SUPFAM" id="SSF88659">
    <property type="entry name" value="Sigma3 and sigma4 domains of RNA polymerase sigma factors"/>
    <property type="match status" value="1"/>
</dbReference>
<evidence type="ECO:0000256" key="5">
    <source>
        <dbReference type="ARBA" id="ARBA00023163"/>
    </source>
</evidence>
<dbReference type="InterPro" id="IPR013325">
    <property type="entry name" value="RNA_pol_sigma_r2"/>
</dbReference>
<dbReference type="EMBL" id="QXIW01000031">
    <property type="protein sequence ID" value="RIE12195.1"/>
    <property type="molecule type" value="Genomic_DNA"/>
</dbReference>
<keyword evidence="9" id="KW-1185">Reference proteome</keyword>
<evidence type="ECO:0000259" key="6">
    <source>
        <dbReference type="Pfam" id="PF04542"/>
    </source>
</evidence>
<dbReference type="Gene3D" id="1.10.10.10">
    <property type="entry name" value="Winged helix-like DNA-binding domain superfamily/Winged helix DNA-binding domain"/>
    <property type="match status" value="1"/>
</dbReference>
<evidence type="ECO:0000313" key="8">
    <source>
        <dbReference type="EMBL" id="RIE12329.1"/>
    </source>
</evidence>
<dbReference type="EMBL" id="QXIX01000055">
    <property type="protein sequence ID" value="RIE12329.1"/>
    <property type="molecule type" value="Genomic_DNA"/>
</dbReference>
<dbReference type="NCBIfam" id="TIGR02937">
    <property type="entry name" value="sigma70-ECF"/>
    <property type="match status" value="1"/>
</dbReference>
<protein>
    <submittedName>
        <fullName evidence="7">RNA polymerase sigma factor</fullName>
    </submittedName>
</protein>
<keyword evidence="3" id="KW-0731">Sigma factor</keyword>
<dbReference type="Gene3D" id="1.10.1740.10">
    <property type="match status" value="1"/>
</dbReference>